<accession>A0A521FKT2</accession>
<name>A0A521FKT2_9RHOB</name>
<dbReference type="EMBL" id="FXTK01000025">
    <property type="protein sequence ID" value="SMO96807.1"/>
    <property type="molecule type" value="Genomic_DNA"/>
</dbReference>
<reference evidence="1 2" key="1">
    <citation type="submission" date="2017-05" db="EMBL/GenBank/DDBJ databases">
        <authorList>
            <person name="Varghese N."/>
            <person name="Submissions S."/>
        </authorList>
    </citation>
    <scope>NUCLEOTIDE SEQUENCE [LARGE SCALE GENOMIC DNA]</scope>
    <source>
        <strain evidence="1 2">DSM 100094</strain>
    </source>
</reference>
<dbReference type="CDD" id="cd00377">
    <property type="entry name" value="ICL_PEPM"/>
    <property type="match status" value="1"/>
</dbReference>
<dbReference type="GO" id="GO:0016833">
    <property type="term" value="F:oxo-acid-lyase activity"/>
    <property type="evidence" value="ECO:0007669"/>
    <property type="project" value="UniProtKB-ARBA"/>
</dbReference>
<keyword evidence="2" id="KW-1185">Reference proteome</keyword>
<evidence type="ECO:0000313" key="1">
    <source>
        <dbReference type="EMBL" id="SMO96807.1"/>
    </source>
</evidence>
<keyword evidence="1" id="KW-0456">Lyase</keyword>
<dbReference type="SUPFAM" id="SSF51621">
    <property type="entry name" value="Phosphoenolpyruvate/pyruvate domain"/>
    <property type="match status" value="1"/>
</dbReference>
<dbReference type="OrthoDB" id="8629576at2"/>
<proteinExistence type="predicted"/>
<protein>
    <submittedName>
        <fullName evidence="1">2-Methylisocitrate lyase, PEP mutase family</fullName>
    </submittedName>
</protein>
<evidence type="ECO:0000313" key="2">
    <source>
        <dbReference type="Proteomes" id="UP000319014"/>
    </source>
</evidence>
<gene>
    <name evidence="1" type="ORF">SAMN06265221_12528</name>
</gene>
<dbReference type="Gene3D" id="3.20.20.60">
    <property type="entry name" value="Phosphoenolpyruvate-binding domains"/>
    <property type="match status" value="1"/>
</dbReference>
<dbReference type="RefSeq" id="WP_142664696.1">
    <property type="nucleotide sequence ID" value="NZ_FXTK01000025.1"/>
</dbReference>
<dbReference type="PANTHER" id="PTHR42905">
    <property type="entry name" value="PHOSPHOENOLPYRUVATE CARBOXYLASE"/>
    <property type="match status" value="1"/>
</dbReference>
<dbReference type="InterPro" id="IPR039556">
    <property type="entry name" value="ICL/PEPM"/>
</dbReference>
<sequence length="308" mass="33055">MNICSNETGGGRSQGDCTGSLSARRKALRQLVEQRQATLLPGAANALVARIIEELGFQAVYLTGAGLTNTHLGMPDLGLITPTEIAETAARITDVCALPLIADIDTGFGNALNAYRTVQMMERAGCAALQIEDQIFPKKCGHFSGKGVVPIEEMTGKLKACLDARSDPDLMIIARTDARAVLGFEAALDRAFAMAEAGADIIFVEAPQTPEEIRRIGQLPQPQLINIVMGGLTPMLTLDELRDAGFSLVLYANAALQASVLSVNRVLGHLRDHGSLHGAEDMLASFEERQRVVRKDHYDALQARYTGA</sequence>
<dbReference type="Proteomes" id="UP000319014">
    <property type="component" value="Unassembled WGS sequence"/>
</dbReference>
<dbReference type="InterPro" id="IPR040442">
    <property type="entry name" value="Pyrv_kinase-like_dom_sf"/>
</dbReference>
<organism evidence="1 2">
    <name type="scientific">Paracoccus laeviglucosivorans</name>
    <dbReference type="NCBI Taxonomy" id="1197861"/>
    <lineage>
        <taxon>Bacteria</taxon>
        <taxon>Pseudomonadati</taxon>
        <taxon>Pseudomonadota</taxon>
        <taxon>Alphaproteobacteria</taxon>
        <taxon>Rhodobacterales</taxon>
        <taxon>Paracoccaceae</taxon>
        <taxon>Paracoccus</taxon>
    </lineage>
</organism>
<dbReference type="Pfam" id="PF13714">
    <property type="entry name" value="PEP_mutase"/>
    <property type="match status" value="1"/>
</dbReference>
<dbReference type="AlphaFoldDB" id="A0A521FKT2"/>
<dbReference type="PANTHER" id="PTHR42905:SF5">
    <property type="entry name" value="CARBOXYVINYL-CARBOXYPHOSPHONATE PHOSPHORYLMUTASE, CHLOROPLASTIC"/>
    <property type="match status" value="1"/>
</dbReference>
<dbReference type="InterPro" id="IPR015813">
    <property type="entry name" value="Pyrv/PenolPyrv_kinase-like_dom"/>
</dbReference>